<protein>
    <submittedName>
        <fullName evidence="2">Aldo/keto reductase</fullName>
    </submittedName>
</protein>
<dbReference type="Proteomes" id="UP001196601">
    <property type="component" value="Unassembled WGS sequence"/>
</dbReference>
<reference evidence="2 3" key="1">
    <citation type="journal article" date="2021" name="Syst. Appl. Microbiol.">
        <title>Pseudomonas lalucatii sp. nov. isolated from Vallgornera, a karstic cave in Mallorca, Western Mediterranean.</title>
        <authorList>
            <person name="Busquets A."/>
            <person name="Mulet M."/>
            <person name="Gomila M."/>
            <person name="Garcia-Valdes E."/>
        </authorList>
    </citation>
    <scope>NUCLEOTIDE SEQUENCE [LARGE SCALE GENOMIC DNA]</scope>
    <source>
        <strain evidence="2 3">R1b54</strain>
    </source>
</reference>
<dbReference type="PRINTS" id="PR00069">
    <property type="entry name" value="ALDKETRDTASE"/>
</dbReference>
<dbReference type="InterPro" id="IPR036812">
    <property type="entry name" value="NAD(P)_OxRdtase_dom_sf"/>
</dbReference>
<dbReference type="InterPro" id="IPR023210">
    <property type="entry name" value="NADP_OxRdtase_dom"/>
</dbReference>
<accession>A0ABS5PY99</accession>
<organism evidence="2 3">
    <name type="scientific">Pseudomonas lalucatii</name>
    <dbReference type="NCBI Taxonomy" id="1424203"/>
    <lineage>
        <taxon>Bacteria</taxon>
        <taxon>Pseudomonadati</taxon>
        <taxon>Pseudomonadota</taxon>
        <taxon>Gammaproteobacteria</taxon>
        <taxon>Pseudomonadales</taxon>
        <taxon>Pseudomonadaceae</taxon>
        <taxon>Pseudomonas</taxon>
    </lineage>
</organism>
<name>A0ABS5PY99_9PSED</name>
<evidence type="ECO:0000313" key="2">
    <source>
        <dbReference type="EMBL" id="MBS7661485.1"/>
    </source>
</evidence>
<comment type="caution">
    <text evidence="2">The sequence shown here is derived from an EMBL/GenBank/DDBJ whole genome shotgun (WGS) entry which is preliminary data.</text>
</comment>
<gene>
    <name evidence="2" type="ORF">I0D00_05910</name>
</gene>
<keyword evidence="3" id="KW-1185">Reference proteome</keyword>
<dbReference type="InterPro" id="IPR020471">
    <property type="entry name" value="AKR"/>
</dbReference>
<dbReference type="Pfam" id="PF00248">
    <property type="entry name" value="Aldo_ket_red"/>
    <property type="match status" value="1"/>
</dbReference>
<evidence type="ECO:0000259" key="1">
    <source>
        <dbReference type="Pfam" id="PF00248"/>
    </source>
</evidence>
<dbReference type="RefSeq" id="WP_213640229.1">
    <property type="nucleotide sequence ID" value="NZ_JADPMV010000001.1"/>
</dbReference>
<dbReference type="Gene3D" id="3.20.20.100">
    <property type="entry name" value="NADP-dependent oxidoreductase domain"/>
    <property type="match status" value="1"/>
</dbReference>
<dbReference type="PANTHER" id="PTHR43638:SF3">
    <property type="entry name" value="ALDEHYDE REDUCTASE"/>
    <property type="match status" value="1"/>
</dbReference>
<sequence length="276" mass="30215">MRTLELAGARVPVLGQGTWRMGEVPGERRREVAALQLGIELGLRLIDTAEMYGEGGAERVVGAAIGGRREQVFLVSKVYPHNASRAGVAAACERSLRRLNSETIDLYLLHWRGQYPLAETVEGFERLREQGKIGRWGVSNFDLDDLQELAELGLAGCASNQVLYNPAARGIEFDLLPWQQRRYLPLMAYCPLGQGGPLLRQPALQAVAERHGATAAQVALAWALRQDGLIAIPKAREPAHVRLNAEAAELALTAEDLALIDQAYPAPSRKRPLAMI</sequence>
<dbReference type="EMBL" id="JADPMV010000001">
    <property type="protein sequence ID" value="MBS7661485.1"/>
    <property type="molecule type" value="Genomic_DNA"/>
</dbReference>
<dbReference type="PIRSF" id="PIRSF000097">
    <property type="entry name" value="AKR"/>
    <property type="match status" value="1"/>
</dbReference>
<evidence type="ECO:0000313" key="3">
    <source>
        <dbReference type="Proteomes" id="UP001196601"/>
    </source>
</evidence>
<dbReference type="PANTHER" id="PTHR43638">
    <property type="entry name" value="OXIDOREDUCTASE, ALDO/KETO REDUCTASE FAMILY PROTEIN"/>
    <property type="match status" value="1"/>
</dbReference>
<proteinExistence type="predicted"/>
<feature type="domain" description="NADP-dependent oxidoreductase" evidence="1">
    <location>
        <begin position="14"/>
        <end position="264"/>
    </location>
</feature>
<dbReference type="SUPFAM" id="SSF51430">
    <property type="entry name" value="NAD(P)-linked oxidoreductase"/>
    <property type="match status" value="1"/>
</dbReference>
<dbReference type="CDD" id="cd19138">
    <property type="entry name" value="AKR_YeaE"/>
    <property type="match status" value="1"/>
</dbReference>